<name>A0A7C9BFW2_9BACT</name>
<dbReference type="GO" id="GO:0005509">
    <property type="term" value="F:calcium ion binding"/>
    <property type="evidence" value="ECO:0007669"/>
    <property type="project" value="InterPro"/>
</dbReference>
<evidence type="ECO:0000259" key="2">
    <source>
        <dbReference type="PROSITE" id="PS50222"/>
    </source>
</evidence>
<keyword evidence="4" id="KW-1185">Reference proteome</keyword>
<dbReference type="GO" id="GO:0007165">
    <property type="term" value="P:signal transduction"/>
    <property type="evidence" value="ECO:0007669"/>
    <property type="project" value="InterPro"/>
</dbReference>
<dbReference type="PROSITE" id="PS50222">
    <property type="entry name" value="EF_HAND_2"/>
    <property type="match status" value="1"/>
</dbReference>
<dbReference type="PROSITE" id="PS50104">
    <property type="entry name" value="TIR"/>
    <property type="match status" value="1"/>
</dbReference>
<dbReference type="AlphaFoldDB" id="A0A7C9BFW2"/>
<protein>
    <submittedName>
        <fullName evidence="3">TIR domain-containing protein</fullName>
    </submittedName>
</protein>
<sequence>MGFLETGAKLEKEEKYVVNKYALLIGTETFNDPAISNLGGVLKDVEKFSTILRDSELSSFEVTSLTNPLLIDARRAISDVCIKAMKDDIVFFYYSGKGVLGADKSFYLLFTDSEYKFQDATCMESEFVLSQFRKSECETFIIVIDTCHSGAFFNNNRGLPKSLVALTAGDENQMAMETEEGGVFTNTIIKGLKSDYIDANRDGKITFSELFDYITQQQSKSTESSYEGSPKKWEWNVDKDLVLFDSPRSVFISYQRQQSDLVEKISQSLIKSGISTFVDTKKIRTGDIWKELLERSIKNARAFIIVLDKEILNSEVADWELETAHKHGVPILPLAVEKVTIPALFQKMYGHYNRMDFDIDKYEYSITTVIEHIKALRVRQPEEVAEDKIADGTR</sequence>
<gene>
    <name evidence="3" type="ORF">GBK04_26235</name>
</gene>
<dbReference type="InterPro" id="IPR018247">
    <property type="entry name" value="EF_Hand_1_Ca_BS"/>
</dbReference>
<reference evidence="3 4" key="1">
    <citation type="submission" date="2019-10" db="EMBL/GenBank/DDBJ databases">
        <title>Draft Genome Sequence of Cytophagaceae sp. SJW1-29.</title>
        <authorList>
            <person name="Choi A."/>
        </authorList>
    </citation>
    <scope>NUCLEOTIDE SEQUENCE [LARGE SCALE GENOMIC DNA]</scope>
    <source>
        <strain evidence="3 4">SJW1-29</strain>
    </source>
</reference>
<dbReference type="InterPro" id="IPR011600">
    <property type="entry name" value="Pept_C14_caspase"/>
</dbReference>
<feature type="domain" description="EF-hand" evidence="2">
    <location>
        <begin position="197"/>
        <end position="220"/>
    </location>
</feature>
<comment type="caution">
    <text evidence="3">The sequence shown here is derived from an EMBL/GenBank/DDBJ whole genome shotgun (WGS) entry which is preliminary data.</text>
</comment>
<proteinExistence type="predicted"/>
<dbReference type="Gene3D" id="3.40.50.1460">
    <property type="match status" value="1"/>
</dbReference>
<dbReference type="Proteomes" id="UP000479293">
    <property type="component" value="Unassembled WGS sequence"/>
</dbReference>
<dbReference type="SUPFAM" id="SSF52200">
    <property type="entry name" value="Toll/Interleukin receptor TIR domain"/>
    <property type="match status" value="1"/>
</dbReference>
<evidence type="ECO:0000259" key="1">
    <source>
        <dbReference type="PROSITE" id="PS50104"/>
    </source>
</evidence>
<dbReference type="Pfam" id="PF00656">
    <property type="entry name" value="Peptidase_C14"/>
    <property type="match status" value="1"/>
</dbReference>
<dbReference type="PROSITE" id="PS00018">
    <property type="entry name" value="EF_HAND_1"/>
    <property type="match status" value="1"/>
</dbReference>
<dbReference type="InterPro" id="IPR035897">
    <property type="entry name" value="Toll_tir_struct_dom_sf"/>
</dbReference>
<dbReference type="InterPro" id="IPR000157">
    <property type="entry name" value="TIR_dom"/>
</dbReference>
<evidence type="ECO:0000313" key="3">
    <source>
        <dbReference type="EMBL" id="MPR36736.1"/>
    </source>
</evidence>
<dbReference type="InterPro" id="IPR002048">
    <property type="entry name" value="EF_hand_dom"/>
</dbReference>
<dbReference type="EMBL" id="WHLY01000002">
    <property type="protein sequence ID" value="MPR36736.1"/>
    <property type="molecule type" value="Genomic_DNA"/>
</dbReference>
<evidence type="ECO:0000313" key="4">
    <source>
        <dbReference type="Proteomes" id="UP000479293"/>
    </source>
</evidence>
<dbReference type="Pfam" id="PF13676">
    <property type="entry name" value="TIR_2"/>
    <property type="match status" value="1"/>
</dbReference>
<accession>A0A7C9BFW2</accession>
<organism evidence="3 4">
    <name type="scientific">Salmonirosea aquatica</name>
    <dbReference type="NCBI Taxonomy" id="2654236"/>
    <lineage>
        <taxon>Bacteria</taxon>
        <taxon>Pseudomonadati</taxon>
        <taxon>Bacteroidota</taxon>
        <taxon>Cytophagia</taxon>
        <taxon>Cytophagales</taxon>
        <taxon>Spirosomataceae</taxon>
        <taxon>Salmonirosea</taxon>
    </lineage>
</organism>
<dbReference type="Gene3D" id="3.40.50.10140">
    <property type="entry name" value="Toll/interleukin-1 receptor homology (TIR) domain"/>
    <property type="match status" value="1"/>
</dbReference>
<dbReference type="GO" id="GO:0004197">
    <property type="term" value="F:cysteine-type endopeptidase activity"/>
    <property type="evidence" value="ECO:0007669"/>
    <property type="project" value="InterPro"/>
</dbReference>
<dbReference type="GO" id="GO:0006508">
    <property type="term" value="P:proteolysis"/>
    <property type="evidence" value="ECO:0007669"/>
    <property type="project" value="InterPro"/>
</dbReference>
<dbReference type="RefSeq" id="WP_152764907.1">
    <property type="nucleotide sequence ID" value="NZ_WHLY01000002.1"/>
</dbReference>
<feature type="domain" description="TIR" evidence="1">
    <location>
        <begin position="246"/>
        <end position="380"/>
    </location>
</feature>